<dbReference type="EMBL" id="JAIWYP010000014">
    <property type="protein sequence ID" value="KAH3710317.1"/>
    <property type="molecule type" value="Genomic_DNA"/>
</dbReference>
<gene>
    <name evidence="2" type="ORF">DPMN_069792</name>
</gene>
<name>A0A9D3Z1T9_DREPO</name>
<dbReference type="SMART" id="SM01265">
    <property type="entry name" value="Mab-21"/>
    <property type="match status" value="1"/>
</dbReference>
<evidence type="ECO:0000313" key="2">
    <source>
        <dbReference type="EMBL" id="KAH3710317.1"/>
    </source>
</evidence>
<dbReference type="Gene3D" id="1.10.1410.40">
    <property type="match status" value="1"/>
</dbReference>
<dbReference type="InterPro" id="IPR046906">
    <property type="entry name" value="Mab-21_HhH/H2TH-like"/>
</dbReference>
<dbReference type="Proteomes" id="UP000828390">
    <property type="component" value="Unassembled WGS sequence"/>
</dbReference>
<protein>
    <recommendedName>
        <fullName evidence="1">Mab-21-like HhH/H2TH-like domain-containing protein</fullName>
    </recommendedName>
</protein>
<evidence type="ECO:0000313" key="3">
    <source>
        <dbReference type="Proteomes" id="UP000828390"/>
    </source>
</evidence>
<comment type="caution">
    <text evidence="2">The sequence shown here is derived from an EMBL/GenBank/DDBJ whole genome shotgun (WGS) entry which is preliminary data.</text>
</comment>
<feature type="domain" description="Mab-21-like HhH/H2TH-like" evidence="1">
    <location>
        <begin position="204"/>
        <end position="296"/>
    </location>
</feature>
<dbReference type="Pfam" id="PF20266">
    <property type="entry name" value="Mab-21_C"/>
    <property type="match status" value="1"/>
</dbReference>
<keyword evidence="3" id="KW-1185">Reference proteome</keyword>
<dbReference type="OrthoDB" id="6156814at2759"/>
<dbReference type="AlphaFoldDB" id="A0A9D3Z1T9"/>
<evidence type="ECO:0000259" key="1">
    <source>
        <dbReference type="Pfam" id="PF20266"/>
    </source>
</evidence>
<dbReference type="PANTHER" id="PTHR10656:SF69">
    <property type="entry name" value="MAB-21-LIKE HHH_H2TH-LIKE DOMAIN-CONTAINING PROTEIN"/>
    <property type="match status" value="1"/>
</dbReference>
<accession>A0A9D3Z1T9</accession>
<proteinExistence type="predicted"/>
<organism evidence="2 3">
    <name type="scientific">Dreissena polymorpha</name>
    <name type="common">Zebra mussel</name>
    <name type="synonym">Mytilus polymorpha</name>
    <dbReference type="NCBI Taxonomy" id="45954"/>
    <lineage>
        <taxon>Eukaryota</taxon>
        <taxon>Metazoa</taxon>
        <taxon>Spiralia</taxon>
        <taxon>Lophotrochozoa</taxon>
        <taxon>Mollusca</taxon>
        <taxon>Bivalvia</taxon>
        <taxon>Autobranchia</taxon>
        <taxon>Heteroconchia</taxon>
        <taxon>Euheterodonta</taxon>
        <taxon>Imparidentia</taxon>
        <taxon>Neoheterodontei</taxon>
        <taxon>Myida</taxon>
        <taxon>Dreissenoidea</taxon>
        <taxon>Dreissenidae</taxon>
        <taxon>Dreissena</taxon>
    </lineage>
</organism>
<reference evidence="2" key="1">
    <citation type="journal article" date="2019" name="bioRxiv">
        <title>The Genome of the Zebra Mussel, Dreissena polymorpha: A Resource for Invasive Species Research.</title>
        <authorList>
            <person name="McCartney M.A."/>
            <person name="Auch B."/>
            <person name="Kono T."/>
            <person name="Mallez S."/>
            <person name="Zhang Y."/>
            <person name="Obille A."/>
            <person name="Becker A."/>
            <person name="Abrahante J.E."/>
            <person name="Garbe J."/>
            <person name="Badalamenti J.P."/>
            <person name="Herman A."/>
            <person name="Mangelson H."/>
            <person name="Liachko I."/>
            <person name="Sullivan S."/>
            <person name="Sone E.D."/>
            <person name="Koren S."/>
            <person name="Silverstein K.A.T."/>
            <person name="Beckman K.B."/>
            <person name="Gohl D.M."/>
        </authorList>
    </citation>
    <scope>NUCLEOTIDE SEQUENCE</scope>
    <source>
        <strain evidence="2">Duluth1</strain>
        <tissue evidence="2">Whole animal</tissue>
    </source>
</reference>
<sequence length="647" mass="75451">MVDNECFHFGSQSEGTTTPGLQSDIDILFSNNGVNIMTVWEDWKAGLSNLLMIWGDFTPPQQYLLQVFNNNTPEPESCLYDARFVMKASNQILFSSERFKQTTEEVNRHKGKAAKSGPSVSSIEDWDIVQAFAVRKHLPEIQHWIDRRRGRWPSPQLLHAARVTPCFLVPANHPESDYKREEWRLSPNLLERMLVFSFNIAQIKCYIVLKMIKKSLFSKLTKDTITSFHCKTIVFYTIERSPYELWTEDNLAFLVLLCLKTLRKWLQMGVFPHYIIPDVNLFDGKLSRSQQLRLLKYIDSMIKNDLHDIFHIDIDNLGEWLRAFVRNQTEGREIRQATLSHVSICLKVIYERYVRVFSHICNNLFFIPRISKRDFKTTVARIITVLLKMETGKEQAFEFVQQFYAILTSLSVPECRKFGLSLTYERLSAFRHVLDTDVASSHLKMASVLYCSGNLHSAVKVLEDVDMRYKYRVKAVCGQIGVPGDRDLDVFKTMVGEDVLTELPFALCVRFVRQEAHCCPYILRFEMNRNTTEEEIRLRNYIDHKWMNCVEVDARPFLYYLQYLTYGGLCEREKQLQAMNNLERIIFSRNNHGETDINMIGHCHEMEGDCNMALKLYTLSLSCRPANNAANWHFSRIVGERPVRITI</sequence>
<dbReference type="PANTHER" id="PTHR10656">
    <property type="entry name" value="CELL FATE DETERMINING PROTEIN MAB21-RELATED"/>
    <property type="match status" value="1"/>
</dbReference>
<dbReference type="InterPro" id="IPR024810">
    <property type="entry name" value="MAB21L/cGLR"/>
</dbReference>
<reference evidence="2" key="2">
    <citation type="submission" date="2020-11" db="EMBL/GenBank/DDBJ databases">
        <authorList>
            <person name="McCartney M.A."/>
            <person name="Auch B."/>
            <person name="Kono T."/>
            <person name="Mallez S."/>
            <person name="Becker A."/>
            <person name="Gohl D.M."/>
            <person name="Silverstein K.A.T."/>
            <person name="Koren S."/>
            <person name="Bechman K.B."/>
            <person name="Herman A."/>
            <person name="Abrahante J.E."/>
            <person name="Garbe J."/>
        </authorList>
    </citation>
    <scope>NUCLEOTIDE SEQUENCE</scope>
    <source>
        <strain evidence="2">Duluth1</strain>
        <tissue evidence="2">Whole animal</tissue>
    </source>
</reference>